<dbReference type="InterPro" id="IPR051045">
    <property type="entry name" value="TonB-dependent_transducer"/>
</dbReference>
<evidence type="ECO:0000256" key="1">
    <source>
        <dbReference type="ARBA" id="ARBA00004383"/>
    </source>
</evidence>
<dbReference type="Proteomes" id="UP000281192">
    <property type="component" value="Chromosome"/>
</dbReference>
<dbReference type="InterPro" id="IPR037682">
    <property type="entry name" value="TonB_C"/>
</dbReference>
<name>A0A2N5CU92_9CAUL</name>
<evidence type="ECO:0000313" key="12">
    <source>
        <dbReference type="EMBL" id="PLR16548.1"/>
    </source>
</evidence>
<sequence length="208" mass="21162">MGRNWLLGTAASALLHGGVAAAFLVTLNARPGQLVEHGDVGTISVELVDAPPQKGAAQTTATAQPLAAPSVTDLAKTLTPEAVGPYSAADAPPTGAASSMQAAAAADPGALSSYYRELENHLARFHRYPATGAGARPNGMVRVALIVQRDGRVLDAWIETSSGVVMLDNAAMKTLRAAEPLPVLPATLPGSIDLVVPLRYAAAARAAG</sequence>
<dbReference type="SUPFAM" id="SSF74653">
    <property type="entry name" value="TolA/TonB C-terminal domain"/>
    <property type="match status" value="1"/>
</dbReference>
<keyword evidence="5" id="KW-0997">Cell inner membrane</keyword>
<dbReference type="EMBL" id="PJRQ01000020">
    <property type="protein sequence ID" value="PLR16548.1"/>
    <property type="molecule type" value="Genomic_DNA"/>
</dbReference>
<evidence type="ECO:0000259" key="10">
    <source>
        <dbReference type="PROSITE" id="PS52015"/>
    </source>
</evidence>
<dbReference type="AlphaFoldDB" id="A0A2N5CU92"/>
<organism evidence="12 13">
    <name type="scientific">Caulobacter flavus</name>
    <dbReference type="NCBI Taxonomy" id="1679497"/>
    <lineage>
        <taxon>Bacteria</taxon>
        <taxon>Pseudomonadati</taxon>
        <taxon>Pseudomonadota</taxon>
        <taxon>Alphaproteobacteria</taxon>
        <taxon>Caulobacterales</taxon>
        <taxon>Caulobacteraceae</taxon>
        <taxon>Caulobacter</taxon>
    </lineage>
</organism>
<dbReference type="Gene3D" id="3.30.1150.10">
    <property type="match status" value="1"/>
</dbReference>
<dbReference type="InterPro" id="IPR006260">
    <property type="entry name" value="TonB/TolA_C"/>
</dbReference>
<dbReference type="GO" id="GO:0055085">
    <property type="term" value="P:transmembrane transport"/>
    <property type="evidence" value="ECO:0007669"/>
    <property type="project" value="InterPro"/>
</dbReference>
<dbReference type="PANTHER" id="PTHR33446">
    <property type="entry name" value="PROTEIN TONB-RELATED"/>
    <property type="match status" value="1"/>
</dbReference>
<evidence type="ECO:0000256" key="7">
    <source>
        <dbReference type="ARBA" id="ARBA00022927"/>
    </source>
</evidence>
<reference evidence="12 13" key="1">
    <citation type="submission" date="2017-12" db="EMBL/GenBank/DDBJ databases">
        <title>The genome sequence of Caulobacter flavus CGMCC1 15093.</title>
        <authorList>
            <person name="Gao J."/>
            <person name="Mao X."/>
            <person name="Sun J."/>
        </authorList>
    </citation>
    <scope>NUCLEOTIDE SEQUENCE [LARGE SCALE GENOMIC DNA]</scope>
    <source>
        <strain evidence="12 13">CGMCC1 15093</strain>
    </source>
</reference>
<dbReference type="EMBL" id="CP026100">
    <property type="protein sequence ID" value="AYV47992.1"/>
    <property type="molecule type" value="Genomic_DNA"/>
</dbReference>
<evidence type="ECO:0000256" key="6">
    <source>
        <dbReference type="ARBA" id="ARBA00022692"/>
    </source>
</evidence>
<dbReference type="OrthoDB" id="8481221at2"/>
<evidence type="ECO:0000313" key="11">
    <source>
        <dbReference type="EMBL" id="AYV47992.1"/>
    </source>
</evidence>
<dbReference type="PROSITE" id="PS52015">
    <property type="entry name" value="TONB_CTD"/>
    <property type="match status" value="1"/>
</dbReference>
<accession>A0A2N5CU92</accession>
<evidence type="ECO:0000256" key="5">
    <source>
        <dbReference type="ARBA" id="ARBA00022519"/>
    </source>
</evidence>
<dbReference type="PANTHER" id="PTHR33446:SF2">
    <property type="entry name" value="PROTEIN TONB"/>
    <property type="match status" value="1"/>
</dbReference>
<dbReference type="GO" id="GO:0098797">
    <property type="term" value="C:plasma membrane protein complex"/>
    <property type="evidence" value="ECO:0007669"/>
    <property type="project" value="TreeGrafter"/>
</dbReference>
<evidence type="ECO:0000256" key="9">
    <source>
        <dbReference type="ARBA" id="ARBA00023136"/>
    </source>
</evidence>
<keyword evidence="14" id="KW-1185">Reference proteome</keyword>
<keyword evidence="9" id="KW-0472">Membrane</keyword>
<keyword evidence="7" id="KW-0653">Protein transport</keyword>
<dbReference type="GO" id="GO:0015031">
    <property type="term" value="P:protein transport"/>
    <property type="evidence" value="ECO:0007669"/>
    <property type="project" value="UniProtKB-KW"/>
</dbReference>
<comment type="subcellular location">
    <subcellularLocation>
        <location evidence="1">Cell inner membrane</location>
        <topology evidence="1">Single-pass membrane protein</topology>
        <orientation evidence="1">Periplasmic side</orientation>
    </subcellularLocation>
</comment>
<keyword evidence="3" id="KW-0813">Transport</keyword>
<evidence type="ECO:0000313" key="13">
    <source>
        <dbReference type="Proteomes" id="UP000234483"/>
    </source>
</evidence>
<feature type="domain" description="TonB C-terminal" evidence="10">
    <location>
        <begin position="113"/>
        <end position="208"/>
    </location>
</feature>
<comment type="similarity">
    <text evidence="2">Belongs to the TonB family.</text>
</comment>
<dbReference type="Pfam" id="PF13103">
    <property type="entry name" value="TonB_2"/>
    <property type="match status" value="1"/>
</dbReference>
<reference evidence="11 14" key="2">
    <citation type="submission" date="2018-01" db="EMBL/GenBank/DDBJ databases">
        <title>Complete genome sequence of Caulobacter flavus RHGG3.</title>
        <authorList>
            <person name="Yang E."/>
        </authorList>
    </citation>
    <scope>NUCLEOTIDE SEQUENCE [LARGE SCALE GENOMIC DNA]</scope>
    <source>
        <strain evidence="11 14">RHGG3</strain>
    </source>
</reference>
<dbReference type="NCBIfam" id="TIGR01352">
    <property type="entry name" value="tonB_Cterm"/>
    <property type="match status" value="1"/>
</dbReference>
<evidence type="ECO:0000256" key="3">
    <source>
        <dbReference type="ARBA" id="ARBA00022448"/>
    </source>
</evidence>
<dbReference type="KEGG" id="cfh:C1707_17960"/>
<evidence type="ECO:0000313" key="14">
    <source>
        <dbReference type="Proteomes" id="UP000281192"/>
    </source>
</evidence>
<dbReference type="Proteomes" id="UP000234483">
    <property type="component" value="Unassembled WGS sequence"/>
</dbReference>
<evidence type="ECO:0000256" key="8">
    <source>
        <dbReference type="ARBA" id="ARBA00022989"/>
    </source>
</evidence>
<dbReference type="RefSeq" id="WP_101713044.1">
    <property type="nucleotide sequence ID" value="NZ_CP026100.1"/>
</dbReference>
<evidence type="ECO:0000256" key="2">
    <source>
        <dbReference type="ARBA" id="ARBA00006555"/>
    </source>
</evidence>
<evidence type="ECO:0000256" key="4">
    <source>
        <dbReference type="ARBA" id="ARBA00022475"/>
    </source>
</evidence>
<keyword evidence="4" id="KW-1003">Cell membrane</keyword>
<dbReference type="GO" id="GO:0031992">
    <property type="term" value="F:energy transducer activity"/>
    <property type="evidence" value="ECO:0007669"/>
    <property type="project" value="TreeGrafter"/>
</dbReference>
<protein>
    <recommendedName>
        <fullName evidence="10">TonB C-terminal domain-containing protein</fullName>
    </recommendedName>
</protein>
<gene>
    <name evidence="11" type="ORF">C1707_17960</name>
    <name evidence="12" type="ORF">CFHF_10930</name>
</gene>
<keyword evidence="6" id="KW-0812">Transmembrane</keyword>
<proteinExistence type="inferred from homology"/>
<keyword evidence="8" id="KW-1133">Transmembrane helix</keyword>